<organism evidence="2 3">
    <name type="scientific">Popillia japonica</name>
    <name type="common">Japanese beetle</name>
    <dbReference type="NCBI Taxonomy" id="7064"/>
    <lineage>
        <taxon>Eukaryota</taxon>
        <taxon>Metazoa</taxon>
        <taxon>Ecdysozoa</taxon>
        <taxon>Arthropoda</taxon>
        <taxon>Hexapoda</taxon>
        <taxon>Insecta</taxon>
        <taxon>Pterygota</taxon>
        <taxon>Neoptera</taxon>
        <taxon>Endopterygota</taxon>
        <taxon>Coleoptera</taxon>
        <taxon>Polyphaga</taxon>
        <taxon>Scarabaeiformia</taxon>
        <taxon>Scarabaeidae</taxon>
        <taxon>Rutelinae</taxon>
        <taxon>Popillia</taxon>
    </lineage>
</organism>
<proteinExistence type="predicted"/>
<gene>
    <name evidence="2" type="ORF">QE152_g27255</name>
</gene>
<keyword evidence="3" id="KW-1185">Reference proteome</keyword>
<feature type="region of interest" description="Disordered" evidence="1">
    <location>
        <begin position="75"/>
        <end position="97"/>
    </location>
</feature>
<reference evidence="2 3" key="1">
    <citation type="journal article" date="2024" name="BMC Genomics">
        <title>De novo assembly and annotation of Popillia japonica's genome with initial clues to its potential as an invasive pest.</title>
        <authorList>
            <person name="Cucini C."/>
            <person name="Boschi S."/>
            <person name="Funari R."/>
            <person name="Cardaioli E."/>
            <person name="Iannotti N."/>
            <person name="Marturano G."/>
            <person name="Paoli F."/>
            <person name="Bruttini M."/>
            <person name="Carapelli A."/>
            <person name="Frati F."/>
            <person name="Nardi F."/>
        </authorList>
    </citation>
    <scope>NUCLEOTIDE SEQUENCE [LARGE SCALE GENOMIC DNA]</scope>
    <source>
        <strain evidence="2">DMR45628</strain>
    </source>
</reference>
<accession>A0AAW1JVP5</accession>
<name>A0AAW1JVP5_POPJA</name>
<dbReference type="Gene3D" id="3.60.10.10">
    <property type="entry name" value="Endonuclease/exonuclease/phosphatase"/>
    <property type="match status" value="1"/>
</dbReference>
<dbReference type="EMBL" id="JASPKY010000331">
    <property type="protein sequence ID" value="KAK9708377.1"/>
    <property type="molecule type" value="Genomic_DNA"/>
</dbReference>
<evidence type="ECO:0000256" key="1">
    <source>
        <dbReference type="SAM" id="MobiDB-lite"/>
    </source>
</evidence>
<protein>
    <recommendedName>
        <fullName evidence="4">Endonuclease/exonuclease/phosphatase domain-containing protein</fullName>
    </recommendedName>
</protein>
<evidence type="ECO:0008006" key="4">
    <source>
        <dbReference type="Google" id="ProtNLM"/>
    </source>
</evidence>
<dbReference type="AlphaFoldDB" id="A0AAW1JVP5"/>
<evidence type="ECO:0000313" key="3">
    <source>
        <dbReference type="Proteomes" id="UP001458880"/>
    </source>
</evidence>
<dbReference type="SUPFAM" id="SSF56219">
    <property type="entry name" value="DNase I-like"/>
    <property type="match status" value="1"/>
</dbReference>
<feature type="compositionally biased region" description="Low complexity" evidence="1">
    <location>
        <begin position="80"/>
        <end position="91"/>
    </location>
</feature>
<evidence type="ECO:0000313" key="2">
    <source>
        <dbReference type="EMBL" id="KAK9708377.1"/>
    </source>
</evidence>
<sequence length="511" mass="58540">MATGTLNLKQWQLEPACQTKVSECKNKLCLTTIEFKNEQIKMLKRMSEIQEQRASDQELIITLLKDKINTSKQKLQVPAKNENQNNGNQKQDSSNENNALYKEVVQQSLSSKKIEKDTTHEVENKQVKMAENTMKKDGWVTQQRRKKPIYGTATNTQIKASIKYIDFHVYRLEPQTTEEEVKNYLQKNELAVRKIQEYKYVTSFNRTLTHGGGCAIWSQPDLNVDPIDVSNFSVEKNFEVCAAMLNYKSAKIIILNIYRSPSGNYNNFVLALNAILEFLYNPGHYIILTGDFNINFIHINETYLDLKSSSDAHWLYLLLVQIITSPSSWYKVNSSFRSSGAQLILKSLYSPHVQKGCPKDFGEKSEIYKKKLLVQTADYHQKDISAKIVLRMEEGYVKTLTVLATYVGCTQQKQAAPHCLLPINALPGKGEQSKYGLQEGREDFLNLSLNWFVQLKASQNIMKMPTKRLGFLQKKAYRAKYLLAIISLDRDNIFPALLQELLLVNNSYVGL</sequence>
<dbReference type="Proteomes" id="UP001458880">
    <property type="component" value="Unassembled WGS sequence"/>
</dbReference>
<comment type="caution">
    <text evidence="2">The sequence shown here is derived from an EMBL/GenBank/DDBJ whole genome shotgun (WGS) entry which is preliminary data.</text>
</comment>
<dbReference type="InterPro" id="IPR036691">
    <property type="entry name" value="Endo/exonu/phosph_ase_sf"/>
</dbReference>